<gene>
    <name evidence="1" type="ORF">V1634_22780</name>
</gene>
<evidence type="ECO:0000313" key="2">
    <source>
        <dbReference type="Proteomes" id="UP001339911"/>
    </source>
</evidence>
<sequence>MRWFRRTPRIHRRDWRRLWRYCRCGHPWGCLGTLPPTVPEAEPPMPVPPSPRPSVRRRVRPANRGGYLRDLDLPTRVRR</sequence>
<keyword evidence="2" id="KW-1185">Reference proteome</keyword>
<reference evidence="1 2" key="1">
    <citation type="submission" date="2024-01" db="EMBL/GenBank/DDBJ databases">
        <title>Genome insights into Plantactinospora veratri sp. nov.</title>
        <authorList>
            <person name="Wang L."/>
        </authorList>
    </citation>
    <scope>NUCLEOTIDE SEQUENCE [LARGE SCALE GENOMIC DNA]</scope>
    <source>
        <strain evidence="1 2">NEAU-FHS4</strain>
    </source>
</reference>
<proteinExistence type="predicted"/>
<name>A0ABU7SJC6_9ACTN</name>
<dbReference type="RefSeq" id="WP_331209909.1">
    <property type="nucleotide sequence ID" value="NZ_JAZGQL010000017.1"/>
</dbReference>
<evidence type="ECO:0000313" key="1">
    <source>
        <dbReference type="EMBL" id="MEE6309662.1"/>
    </source>
</evidence>
<accession>A0ABU7SJC6</accession>
<dbReference type="Proteomes" id="UP001339911">
    <property type="component" value="Unassembled WGS sequence"/>
</dbReference>
<protein>
    <submittedName>
        <fullName evidence="1">Uncharacterized protein</fullName>
    </submittedName>
</protein>
<dbReference type="EMBL" id="JAZGQL010000017">
    <property type="protein sequence ID" value="MEE6309662.1"/>
    <property type="molecule type" value="Genomic_DNA"/>
</dbReference>
<organism evidence="1 2">
    <name type="scientific">Plantactinospora veratri</name>
    <dbReference type="NCBI Taxonomy" id="1436122"/>
    <lineage>
        <taxon>Bacteria</taxon>
        <taxon>Bacillati</taxon>
        <taxon>Actinomycetota</taxon>
        <taxon>Actinomycetes</taxon>
        <taxon>Micromonosporales</taxon>
        <taxon>Micromonosporaceae</taxon>
        <taxon>Plantactinospora</taxon>
    </lineage>
</organism>
<comment type="caution">
    <text evidence="1">The sequence shown here is derived from an EMBL/GenBank/DDBJ whole genome shotgun (WGS) entry which is preliminary data.</text>
</comment>